<evidence type="ECO:0000256" key="2">
    <source>
        <dbReference type="RuleBase" id="RU000363"/>
    </source>
</evidence>
<dbReference type="GO" id="GO:0016491">
    <property type="term" value="F:oxidoreductase activity"/>
    <property type="evidence" value="ECO:0007669"/>
    <property type="project" value="UniProtKB-KW"/>
</dbReference>
<protein>
    <recommendedName>
        <fullName evidence="5">Retinol dehydrogenase 12</fullName>
    </recommendedName>
</protein>
<reference evidence="3 4" key="1">
    <citation type="journal article" date="2024" name="Insects">
        <title>An Improved Chromosome-Level Genome Assembly of the Firefly Pyrocoelia pectoralis.</title>
        <authorList>
            <person name="Fu X."/>
            <person name="Meyer-Rochow V.B."/>
            <person name="Ballantyne L."/>
            <person name="Zhu X."/>
        </authorList>
    </citation>
    <scope>NUCLEOTIDE SEQUENCE [LARGE SCALE GENOMIC DNA]</scope>
    <source>
        <strain evidence="3">XCY_ONT2</strain>
    </source>
</reference>
<comment type="caution">
    <text evidence="3">The sequence shown here is derived from an EMBL/GenBank/DDBJ whole genome shotgun (WGS) entry which is preliminary data.</text>
</comment>
<dbReference type="Gene3D" id="3.40.50.720">
    <property type="entry name" value="NAD(P)-binding Rossmann-like Domain"/>
    <property type="match status" value="1"/>
</dbReference>
<dbReference type="PANTHER" id="PTHR43157:SF73">
    <property type="entry name" value="WW DOMAIN-CONTAINING OXIDOREDUCTASE-LIKE PROTEIN"/>
    <property type="match status" value="1"/>
</dbReference>
<dbReference type="SUPFAM" id="SSF51735">
    <property type="entry name" value="NAD(P)-binding Rossmann-fold domains"/>
    <property type="match status" value="1"/>
</dbReference>
<dbReference type="PRINTS" id="PR00081">
    <property type="entry name" value="GDHRDH"/>
</dbReference>
<evidence type="ECO:0000256" key="1">
    <source>
        <dbReference type="ARBA" id="ARBA00023002"/>
    </source>
</evidence>
<dbReference type="PANTHER" id="PTHR43157">
    <property type="entry name" value="PHOSPHATIDYLINOSITOL-GLYCAN BIOSYNTHESIS CLASS F PROTEIN-RELATED"/>
    <property type="match status" value="1"/>
</dbReference>
<sequence>MGLFNVTCSSDARLDGKTAIITGSNSGIGKCTAQDFYKRGARVIMACRCLSKAEEAKEDIKKSCKSVEKIGEIVTVELDLASIKSIRKCAEKILANEEEINLLINNAGIMFCPEGRTEDGFEMQFGTNHLGHFLFTLLLLPKIVRSAPARIVNISSCGHHLLWGPLAFDDLNWEKRRYNEKQAYYQSKLCNILFTKELTRRLADAQISGVTTYSLHPGMINTDLLRHFDSAFFSGVQWIVRNIGTIFLKTPWQGAQTTIHCAVNEKAGKESGLYYAECAIKNPSAKANRIEDAKLLWETSWEMVGLAHDYNPFDLHDSNPFNSIESSTTTSVAFSFRD</sequence>
<dbReference type="Proteomes" id="UP001329430">
    <property type="component" value="Chromosome 4"/>
</dbReference>
<evidence type="ECO:0000313" key="4">
    <source>
        <dbReference type="Proteomes" id="UP001329430"/>
    </source>
</evidence>
<dbReference type="InterPro" id="IPR002347">
    <property type="entry name" value="SDR_fam"/>
</dbReference>
<organism evidence="3 4">
    <name type="scientific">Pyrocoelia pectoralis</name>
    <dbReference type="NCBI Taxonomy" id="417401"/>
    <lineage>
        <taxon>Eukaryota</taxon>
        <taxon>Metazoa</taxon>
        <taxon>Ecdysozoa</taxon>
        <taxon>Arthropoda</taxon>
        <taxon>Hexapoda</taxon>
        <taxon>Insecta</taxon>
        <taxon>Pterygota</taxon>
        <taxon>Neoptera</taxon>
        <taxon>Endopterygota</taxon>
        <taxon>Coleoptera</taxon>
        <taxon>Polyphaga</taxon>
        <taxon>Elateriformia</taxon>
        <taxon>Elateroidea</taxon>
        <taxon>Lampyridae</taxon>
        <taxon>Lampyrinae</taxon>
        <taxon>Pyrocoelia</taxon>
    </lineage>
</organism>
<keyword evidence="1" id="KW-0560">Oxidoreductase</keyword>
<comment type="similarity">
    <text evidence="2">Belongs to the short-chain dehydrogenases/reductases (SDR) family.</text>
</comment>
<name>A0AAN7ZNS2_9COLE</name>
<keyword evidence="4" id="KW-1185">Reference proteome</keyword>
<dbReference type="EMBL" id="JAVRBK010000004">
    <property type="protein sequence ID" value="KAK5644496.1"/>
    <property type="molecule type" value="Genomic_DNA"/>
</dbReference>
<dbReference type="AlphaFoldDB" id="A0AAN7ZNS2"/>
<dbReference type="Pfam" id="PF00106">
    <property type="entry name" value="adh_short"/>
    <property type="match status" value="1"/>
</dbReference>
<gene>
    <name evidence="3" type="ORF">RI129_005796</name>
</gene>
<evidence type="ECO:0000313" key="3">
    <source>
        <dbReference type="EMBL" id="KAK5644496.1"/>
    </source>
</evidence>
<proteinExistence type="inferred from homology"/>
<accession>A0AAN7ZNS2</accession>
<dbReference type="InterPro" id="IPR036291">
    <property type="entry name" value="NAD(P)-bd_dom_sf"/>
</dbReference>
<evidence type="ECO:0008006" key="5">
    <source>
        <dbReference type="Google" id="ProtNLM"/>
    </source>
</evidence>
<dbReference type="PRINTS" id="PR00080">
    <property type="entry name" value="SDRFAMILY"/>
</dbReference>